<proteinExistence type="predicted"/>
<feature type="region of interest" description="Disordered" evidence="1">
    <location>
        <begin position="49"/>
        <end position="148"/>
    </location>
</feature>
<organism evidence="3 4">
    <name type="scientific">Luteimonas endophytica</name>
    <dbReference type="NCBI Taxonomy" id="3042023"/>
    <lineage>
        <taxon>Bacteria</taxon>
        <taxon>Pseudomonadati</taxon>
        <taxon>Pseudomonadota</taxon>
        <taxon>Gammaproteobacteria</taxon>
        <taxon>Lysobacterales</taxon>
        <taxon>Lysobacteraceae</taxon>
        <taxon>Luteimonas</taxon>
    </lineage>
</organism>
<evidence type="ECO:0000256" key="1">
    <source>
        <dbReference type="SAM" id="MobiDB-lite"/>
    </source>
</evidence>
<name>A0ABT6J4L9_9GAMM</name>
<evidence type="ECO:0000313" key="4">
    <source>
        <dbReference type="Proteomes" id="UP001156940"/>
    </source>
</evidence>
<keyword evidence="4" id="KW-1185">Reference proteome</keyword>
<evidence type="ECO:0000313" key="3">
    <source>
        <dbReference type="EMBL" id="MDH5821754.1"/>
    </source>
</evidence>
<protein>
    <submittedName>
        <fullName evidence="3">Uncharacterized protein</fullName>
    </submittedName>
</protein>
<dbReference type="EMBL" id="JARXRM010000010">
    <property type="protein sequence ID" value="MDH5821754.1"/>
    <property type="molecule type" value="Genomic_DNA"/>
</dbReference>
<feature type="compositionally biased region" description="Low complexity" evidence="1">
    <location>
        <begin position="73"/>
        <end position="85"/>
    </location>
</feature>
<sequence length="203" mass="21810">MRNDHASDRSVAAIAVVGVHLALGWWLFTQAPPAPRRAPETALRLHWIEPPPPAAVPEPEPDPRPEREPQSPPAATAPAAAPARAMTVVELPPPPRAEAAAAPAAHALLEQGRDWAGAQAGTHDFRRDPLRPAGPPARPPERFRMTPPASPAQVLESIGRMVNGPGYEADPCPRVRRNLAGLAPGGDSELVQEEIRRLRRLCQ</sequence>
<dbReference type="RefSeq" id="WP_280572520.1">
    <property type="nucleotide sequence ID" value="NZ_JARXRM010000010.1"/>
</dbReference>
<keyword evidence="2" id="KW-0812">Transmembrane</keyword>
<reference evidence="3 4" key="1">
    <citation type="submission" date="2023-04" db="EMBL/GenBank/DDBJ databases">
        <title>Luteimonas endophyticus RD2P54.</title>
        <authorList>
            <person name="Sun J.-Q."/>
        </authorList>
    </citation>
    <scope>NUCLEOTIDE SEQUENCE [LARGE SCALE GENOMIC DNA]</scope>
    <source>
        <strain evidence="3 4">RD2P54</strain>
    </source>
</reference>
<keyword evidence="2" id="KW-0472">Membrane</keyword>
<feature type="compositionally biased region" description="Pro residues" evidence="1">
    <location>
        <begin position="49"/>
        <end position="58"/>
    </location>
</feature>
<gene>
    <name evidence="3" type="ORF">QFW77_01925</name>
</gene>
<feature type="compositionally biased region" description="Low complexity" evidence="1">
    <location>
        <begin position="97"/>
        <end position="110"/>
    </location>
</feature>
<feature type="transmembrane region" description="Helical" evidence="2">
    <location>
        <begin position="12"/>
        <end position="28"/>
    </location>
</feature>
<keyword evidence="2" id="KW-1133">Transmembrane helix</keyword>
<evidence type="ECO:0000256" key="2">
    <source>
        <dbReference type="SAM" id="Phobius"/>
    </source>
</evidence>
<dbReference type="Proteomes" id="UP001156940">
    <property type="component" value="Unassembled WGS sequence"/>
</dbReference>
<accession>A0ABT6J4L9</accession>
<comment type="caution">
    <text evidence="3">The sequence shown here is derived from an EMBL/GenBank/DDBJ whole genome shotgun (WGS) entry which is preliminary data.</text>
</comment>